<name>A0ABY8QU07_9MICO</name>
<dbReference type="SUPFAM" id="SSF51338">
    <property type="entry name" value="Composite domain of metallo-dependent hydrolases"/>
    <property type="match status" value="1"/>
</dbReference>
<gene>
    <name evidence="8" type="ORF">LWF01_00560</name>
</gene>
<keyword evidence="9" id="KW-1185">Reference proteome</keyword>
<evidence type="ECO:0000256" key="1">
    <source>
        <dbReference type="ARBA" id="ARBA00006773"/>
    </source>
</evidence>
<evidence type="ECO:0000256" key="5">
    <source>
        <dbReference type="SAM" id="MobiDB-lite"/>
    </source>
</evidence>
<dbReference type="SUPFAM" id="SSF51556">
    <property type="entry name" value="Metallo-dependent hydrolases"/>
    <property type="match status" value="1"/>
</dbReference>
<comment type="similarity">
    <text evidence="1">Belongs to the metallo-dependent hydrolases superfamily. Adenine deaminase family.</text>
</comment>
<dbReference type="InterPro" id="IPR006680">
    <property type="entry name" value="Amidohydro-rel"/>
</dbReference>
<keyword evidence="3" id="KW-0378">Hydrolase</keyword>
<dbReference type="EMBL" id="CP090958">
    <property type="protein sequence ID" value="WGW12291.1"/>
    <property type="molecule type" value="Genomic_DNA"/>
</dbReference>
<evidence type="ECO:0000256" key="3">
    <source>
        <dbReference type="ARBA" id="ARBA00022801"/>
    </source>
</evidence>
<dbReference type="Proteomes" id="UP001209083">
    <property type="component" value="Chromosome"/>
</dbReference>
<sequence>MSTGERRTSGHASTDSVPRDRFTKPNNGVRIKMFQQATKTGQMGLYVDAEEVGVQDDYVRSIFEILQGEREADLLLHNLNILDVHSEEVYPGSLLVHGGRIIALQPDEEILKVRERFDGEGLYAIPGLIDAHLHFESQLAHPAAFGEAIVPSGTTTIFAETLDFASAAGDEGVEAAGELFRNYEKLPYRIFAFAPGKKASVAVTEAMLQMEPVIGLGELAHLSYMTGNDDDFRRSALGRATGGYVNNHWGVTALPDMLLNYMPAIGAHNNHDVWNEDDIAKSIRYGQNTQIKFGVGSPEVIKTLFRAIVKRHWPAENFQLCADNISVDRVLKRGHIDWVISLAIEMGVDPIKAIKMGTLYAARSFDKDDDFGSLAPGRYADIVLTDSLAKINPRYVFKGGELVAKDRKLIASLDGLDYSGMVKQPKPGLSDLGPGQLDITPIEISADGTLAKVLVFDVYGRGHLKFAEEAWIPYRDGAIVPELNGERLNRISVVQRYSDGDRHIVNGLFKGVKVNRGAVSVFWPAPFPYFVSVGTDAAEMCDNLLRLDQKVGGCLVTDGLDEVASLSLDIYGVMADTDLAGLLEATRSIDAALEDLGNRNEGEPVVNKLLTLFISLDRFGFMI</sequence>
<dbReference type="InterPro" id="IPR026912">
    <property type="entry name" value="Adenine_deam_C"/>
</dbReference>
<accession>A0ABY8QU07</accession>
<dbReference type="InterPro" id="IPR011059">
    <property type="entry name" value="Metal-dep_hydrolase_composite"/>
</dbReference>
<dbReference type="RefSeq" id="WP_349639090.1">
    <property type="nucleotide sequence ID" value="NZ_CP090958.1"/>
</dbReference>
<feature type="domain" description="Adenine deaminase C-terminal" evidence="7">
    <location>
        <begin position="469"/>
        <end position="602"/>
    </location>
</feature>
<dbReference type="Gene3D" id="2.30.40.10">
    <property type="entry name" value="Urease, subunit C, domain 1"/>
    <property type="match status" value="1"/>
</dbReference>
<comment type="catalytic activity">
    <reaction evidence="4">
        <text>adenine + H2O + H(+) = hypoxanthine + NH4(+)</text>
        <dbReference type="Rhea" id="RHEA:23688"/>
        <dbReference type="ChEBI" id="CHEBI:15377"/>
        <dbReference type="ChEBI" id="CHEBI:15378"/>
        <dbReference type="ChEBI" id="CHEBI:16708"/>
        <dbReference type="ChEBI" id="CHEBI:17368"/>
        <dbReference type="ChEBI" id="CHEBI:28938"/>
        <dbReference type="EC" id="3.5.4.2"/>
    </reaction>
</comment>
<dbReference type="Pfam" id="PF13382">
    <property type="entry name" value="Adenine_deam_C"/>
    <property type="match status" value="1"/>
</dbReference>
<evidence type="ECO:0000259" key="7">
    <source>
        <dbReference type="Pfam" id="PF13382"/>
    </source>
</evidence>
<dbReference type="Pfam" id="PF01979">
    <property type="entry name" value="Amidohydro_1"/>
    <property type="match status" value="1"/>
</dbReference>
<evidence type="ECO:0000256" key="2">
    <source>
        <dbReference type="ARBA" id="ARBA00012782"/>
    </source>
</evidence>
<dbReference type="Gene3D" id="3.20.20.140">
    <property type="entry name" value="Metal-dependent hydrolases"/>
    <property type="match status" value="1"/>
</dbReference>
<evidence type="ECO:0000313" key="8">
    <source>
        <dbReference type="EMBL" id="WGW12291.1"/>
    </source>
</evidence>
<organism evidence="8 9">
    <name type="scientific">Saxibacter everestensis</name>
    <dbReference type="NCBI Taxonomy" id="2909229"/>
    <lineage>
        <taxon>Bacteria</taxon>
        <taxon>Bacillati</taxon>
        <taxon>Actinomycetota</taxon>
        <taxon>Actinomycetes</taxon>
        <taxon>Micrococcales</taxon>
        <taxon>Brevibacteriaceae</taxon>
        <taxon>Saxibacter</taxon>
    </lineage>
</organism>
<reference evidence="8 9" key="1">
    <citation type="submission" date="2023-05" db="EMBL/GenBank/DDBJ databases">
        <title>Lithophilousrod everest ZFBP1038 complete genpme.</title>
        <authorList>
            <person name="Tian M."/>
        </authorList>
    </citation>
    <scope>NUCLEOTIDE SEQUENCE [LARGE SCALE GENOMIC DNA]</scope>
    <source>
        <strain evidence="8 9">ZFBP1038</strain>
    </source>
</reference>
<dbReference type="EC" id="3.5.4.2" evidence="2"/>
<dbReference type="InterPro" id="IPR032466">
    <property type="entry name" value="Metal_Hydrolase"/>
</dbReference>
<evidence type="ECO:0000256" key="4">
    <source>
        <dbReference type="ARBA" id="ARBA00047720"/>
    </source>
</evidence>
<dbReference type="PANTHER" id="PTHR11113:SF2">
    <property type="entry name" value="ADENINE DEAMINASE"/>
    <property type="match status" value="1"/>
</dbReference>
<protein>
    <recommendedName>
        <fullName evidence="2">adenine deaminase</fullName>
        <ecNumber evidence="2">3.5.4.2</ecNumber>
    </recommendedName>
</protein>
<evidence type="ECO:0000313" key="9">
    <source>
        <dbReference type="Proteomes" id="UP001209083"/>
    </source>
</evidence>
<proteinExistence type="inferred from homology"/>
<evidence type="ECO:0000259" key="6">
    <source>
        <dbReference type="Pfam" id="PF01979"/>
    </source>
</evidence>
<feature type="region of interest" description="Disordered" evidence="5">
    <location>
        <begin position="1"/>
        <end position="22"/>
    </location>
</feature>
<dbReference type="PANTHER" id="PTHR11113">
    <property type="entry name" value="N-ACETYLGLUCOSAMINE-6-PHOSPHATE DEACETYLASE"/>
    <property type="match status" value="1"/>
</dbReference>
<feature type="domain" description="Amidohydrolase-related" evidence="6">
    <location>
        <begin position="342"/>
        <end position="403"/>
    </location>
</feature>